<evidence type="ECO:0000259" key="11">
    <source>
        <dbReference type="PROSITE" id="PS50109"/>
    </source>
</evidence>
<dbReference type="AlphaFoldDB" id="A0A1F5G341"/>
<sequence>MLDFIYDFRFRIFLLISVVVLPLLILTLVFGFTQRKYARAQALDNSRSFVNVLLDEQEDSIVETRSLIKLLSQVPEIVGPNKNLCQNFLSRLIAENPQYLNLGTVNLKGDIDCSALSTLQGINVSDRLYIQKAFAKGDFSISDYQISRTTGKPSLNFAYPITDNRGDISGLFVAVSDLKWISERAGLSNLPANSSVTIVDRNAVVLARYPDHEIWVGREIGEEILAQKIIMSESGDFFELAGIDGVERLYLVNKISATEENSGYLAVGVPKEKIYGQINDMVLRIFAGMILFLMLGFVFVWFYGRRSIILPIEALIAAAERYRNGDLEARVSTFHKKGELGELSQTFNNMAESLQRQIIKIEQAKIVLENELRHKTELEKKERDFVSMASHDLQTPLALVRGYISMLASGKWGKMDKTINQYLSAALSGVDRMNKLIRDLLMTSRIEAGKMLFEKTAFDVDEEIRTVCTKLASIAAGHGLKFSFGPRRRLFVLADRDRFSEVVTNLVDNAIKYTEKGGIVVKVSKAGGFAHVSVSDTGIGIRKAVLPHVFDKFYFSENFVSKERESTGLGLYIAKSLISAMGGTIDVESEIGKGSKFTLTLPLADARGKPLKTGQ</sequence>
<dbReference type="SMART" id="SM00304">
    <property type="entry name" value="HAMP"/>
    <property type="match status" value="1"/>
</dbReference>
<dbReference type="SUPFAM" id="SSF55874">
    <property type="entry name" value="ATPase domain of HSP90 chaperone/DNA topoisomerase II/histidine kinase"/>
    <property type="match status" value="1"/>
</dbReference>
<feature type="transmembrane region" description="Helical" evidence="10">
    <location>
        <begin position="12"/>
        <end position="32"/>
    </location>
</feature>
<dbReference type="Proteomes" id="UP000179102">
    <property type="component" value="Unassembled WGS sequence"/>
</dbReference>
<evidence type="ECO:0000256" key="5">
    <source>
        <dbReference type="ARBA" id="ARBA00022679"/>
    </source>
</evidence>
<dbReference type="PANTHER" id="PTHR43547">
    <property type="entry name" value="TWO-COMPONENT HISTIDINE KINASE"/>
    <property type="match status" value="1"/>
</dbReference>
<dbReference type="InterPro" id="IPR005467">
    <property type="entry name" value="His_kinase_dom"/>
</dbReference>
<dbReference type="GO" id="GO:0016020">
    <property type="term" value="C:membrane"/>
    <property type="evidence" value="ECO:0007669"/>
    <property type="project" value="UniProtKB-SubCell"/>
</dbReference>
<keyword evidence="6" id="KW-0418">Kinase</keyword>
<organism evidence="13 14">
    <name type="scientific">Candidatus Curtissbacteria bacterium RIFCSPHIGHO2_01_FULL_41_11</name>
    <dbReference type="NCBI Taxonomy" id="1797711"/>
    <lineage>
        <taxon>Bacteria</taxon>
        <taxon>Candidatus Curtissiibacteriota</taxon>
    </lineage>
</organism>
<dbReference type="SMART" id="SM00387">
    <property type="entry name" value="HATPase_c"/>
    <property type="match status" value="1"/>
</dbReference>
<dbReference type="CDD" id="cd00082">
    <property type="entry name" value="HisKA"/>
    <property type="match status" value="1"/>
</dbReference>
<keyword evidence="9" id="KW-0175">Coiled coil</keyword>
<evidence type="ECO:0000256" key="7">
    <source>
        <dbReference type="ARBA" id="ARBA00023012"/>
    </source>
</evidence>
<dbReference type="CDD" id="cd06225">
    <property type="entry name" value="HAMP"/>
    <property type="match status" value="1"/>
</dbReference>
<feature type="coiled-coil region" evidence="9">
    <location>
        <begin position="351"/>
        <end position="381"/>
    </location>
</feature>
<evidence type="ECO:0000256" key="3">
    <source>
        <dbReference type="ARBA" id="ARBA00012438"/>
    </source>
</evidence>
<dbReference type="FunFam" id="3.30.565.10:FF:000006">
    <property type="entry name" value="Sensor histidine kinase WalK"/>
    <property type="match status" value="1"/>
</dbReference>
<dbReference type="Pfam" id="PF00672">
    <property type="entry name" value="HAMP"/>
    <property type="match status" value="1"/>
</dbReference>
<accession>A0A1F5G341</accession>
<name>A0A1F5G341_9BACT</name>
<dbReference type="STRING" id="1797711.A2870_04810"/>
<dbReference type="EC" id="2.7.13.3" evidence="3"/>
<dbReference type="Gene3D" id="3.30.565.10">
    <property type="entry name" value="Histidine kinase-like ATPase, C-terminal domain"/>
    <property type="match status" value="1"/>
</dbReference>
<dbReference type="InterPro" id="IPR004358">
    <property type="entry name" value="Sig_transdc_His_kin-like_C"/>
</dbReference>
<dbReference type="SUPFAM" id="SSF158472">
    <property type="entry name" value="HAMP domain-like"/>
    <property type="match status" value="1"/>
</dbReference>
<dbReference type="PRINTS" id="PR00344">
    <property type="entry name" value="BCTRLSENSOR"/>
</dbReference>
<evidence type="ECO:0000256" key="4">
    <source>
        <dbReference type="ARBA" id="ARBA00022553"/>
    </source>
</evidence>
<dbReference type="FunFam" id="1.10.287.130:FF:000001">
    <property type="entry name" value="Two-component sensor histidine kinase"/>
    <property type="match status" value="1"/>
</dbReference>
<feature type="domain" description="HAMP" evidence="12">
    <location>
        <begin position="306"/>
        <end position="359"/>
    </location>
</feature>
<keyword evidence="7" id="KW-0902">Two-component regulatory system</keyword>
<dbReference type="SUPFAM" id="SSF47384">
    <property type="entry name" value="Homodimeric domain of signal transducing histidine kinase"/>
    <property type="match status" value="1"/>
</dbReference>
<dbReference type="InterPro" id="IPR003594">
    <property type="entry name" value="HATPase_dom"/>
</dbReference>
<dbReference type="Pfam" id="PF02518">
    <property type="entry name" value="HATPase_c"/>
    <property type="match status" value="1"/>
</dbReference>
<feature type="transmembrane region" description="Helical" evidence="10">
    <location>
        <begin position="281"/>
        <end position="303"/>
    </location>
</feature>
<dbReference type="GO" id="GO:0000155">
    <property type="term" value="F:phosphorelay sensor kinase activity"/>
    <property type="evidence" value="ECO:0007669"/>
    <property type="project" value="InterPro"/>
</dbReference>
<dbReference type="InterPro" id="IPR003661">
    <property type="entry name" value="HisK_dim/P_dom"/>
</dbReference>
<evidence type="ECO:0000313" key="13">
    <source>
        <dbReference type="EMBL" id="OGD86259.1"/>
    </source>
</evidence>
<dbReference type="PROSITE" id="PS50109">
    <property type="entry name" value="HIS_KIN"/>
    <property type="match status" value="1"/>
</dbReference>
<dbReference type="Gene3D" id="3.30.450.20">
    <property type="entry name" value="PAS domain"/>
    <property type="match status" value="2"/>
</dbReference>
<evidence type="ECO:0000256" key="9">
    <source>
        <dbReference type="SAM" id="Coils"/>
    </source>
</evidence>
<gene>
    <name evidence="13" type="ORF">A2870_04810</name>
</gene>
<dbReference type="Pfam" id="PF00512">
    <property type="entry name" value="HisKA"/>
    <property type="match status" value="1"/>
</dbReference>
<keyword evidence="8 10" id="KW-0472">Membrane</keyword>
<evidence type="ECO:0000313" key="14">
    <source>
        <dbReference type="Proteomes" id="UP000179102"/>
    </source>
</evidence>
<evidence type="ECO:0000256" key="1">
    <source>
        <dbReference type="ARBA" id="ARBA00000085"/>
    </source>
</evidence>
<evidence type="ECO:0000259" key="12">
    <source>
        <dbReference type="PROSITE" id="PS50885"/>
    </source>
</evidence>
<dbReference type="InterPro" id="IPR003660">
    <property type="entry name" value="HAMP_dom"/>
</dbReference>
<dbReference type="PANTHER" id="PTHR43547:SF2">
    <property type="entry name" value="HYBRID SIGNAL TRANSDUCTION HISTIDINE KINASE C"/>
    <property type="match status" value="1"/>
</dbReference>
<proteinExistence type="predicted"/>
<comment type="caution">
    <text evidence="13">The sequence shown here is derived from an EMBL/GenBank/DDBJ whole genome shotgun (WGS) entry which is preliminary data.</text>
</comment>
<dbReference type="InterPro" id="IPR036097">
    <property type="entry name" value="HisK_dim/P_sf"/>
</dbReference>
<dbReference type="PROSITE" id="PS50885">
    <property type="entry name" value="HAMP"/>
    <property type="match status" value="1"/>
</dbReference>
<dbReference type="CDD" id="cd12915">
    <property type="entry name" value="PDC2_DGC_like"/>
    <property type="match status" value="1"/>
</dbReference>
<reference evidence="13 14" key="1">
    <citation type="journal article" date="2016" name="Nat. Commun.">
        <title>Thousands of microbial genomes shed light on interconnected biogeochemical processes in an aquifer system.</title>
        <authorList>
            <person name="Anantharaman K."/>
            <person name="Brown C.T."/>
            <person name="Hug L.A."/>
            <person name="Sharon I."/>
            <person name="Castelle C.J."/>
            <person name="Probst A.J."/>
            <person name="Thomas B.C."/>
            <person name="Singh A."/>
            <person name="Wilkins M.J."/>
            <person name="Karaoz U."/>
            <person name="Brodie E.L."/>
            <person name="Williams K.H."/>
            <person name="Hubbard S.S."/>
            <person name="Banfield J.F."/>
        </authorList>
    </citation>
    <scope>NUCLEOTIDE SEQUENCE [LARGE SCALE GENOMIC DNA]</scope>
</reference>
<dbReference type="Gene3D" id="1.10.287.130">
    <property type="match status" value="1"/>
</dbReference>
<dbReference type="SMART" id="SM00388">
    <property type="entry name" value="HisKA"/>
    <property type="match status" value="1"/>
</dbReference>
<dbReference type="InterPro" id="IPR036890">
    <property type="entry name" value="HATPase_C_sf"/>
</dbReference>
<keyword evidence="10" id="KW-0812">Transmembrane</keyword>
<keyword evidence="10" id="KW-1133">Transmembrane helix</keyword>
<comment type="subcellular location">
    <subcellularLocation>
        <location evidence="2">Membrane</location>
    </subcellularLocation>
</comment>
<comment type="catalytic activity">
    <reaction evidence="1">
        <text>ATP + protein L-histidine = ADP + protein N-phospho-L-histidine.</text>
        <dbReference type="EC" id="2.7.13.3"/>
    </reaction>
</comment>
<evidence type="ECO:0000256" key="2">
    <source>
        <dbReference type="ARBA" id="ARBA00004370"/>
    </source>
</evidence>
<evidence type="ECO:0000256" key="6">
    <source>
        <dbReference type="ARBA" id="ARBA00022777"/>
    </source>
</evidence>
<dbReference type="EMBL" id="MFAZ01000046">
    <property type="protein sequence ID" value="OGD86259.1"/>
    <property type="molecule type" value="Genomic_DNA"/>
</dbReference>
<evidence type="ECO:0000256" key="10">
    <source>
        <dbReference type="SAM" id="Phobius"/>
    </source>
</evidence>
<protein>
    <recommendedName>
        <fullName evidence="3">histidine kinase</fullName>
        <ecNumber evidence="3">2.7.13.3</ecNumber>
    </recommendedName>
</protein>
<keyword evidence="5" id="KW-0808">Transferase</keyword>
<evidence type="ECO:0000256" key="8">
    <source>
        <dbReference type="ARBA" id="ARBA00023136"/>
    </source>
</evidence>
<dbReference type="CDD" id="cd12914">
    <property type="entry name" value="PDC1_DGC_like"/>
    <property type="match status" value="1"/>
</dbReference>
<dbReference type="Gene3D" id="6.10.340.10">
    <property type="match status" value="1"/>
</dbReference>
<keyword evidence="4" id="KW-0597">Phosphoprotein</keyword>
<feature type="domain" description="Histidine kinase" evidence="11">
    <location>
        <begin position="388"/>
        <end position="605"/>
    </location>
</feature>